<dbReference type="GO" id="GO:0016020">
    <property type="term" value="C:membrane"/>
    <property type="evidence" value="ECO:0007669"/>
    <property type="project" value="TreeGrafter"/>
</dbReference>
<name>A0A8K0P9A7_LADFU</name>
<proteinExistence type="predicted"/>
<dbReference type="PANTHER" id="PTHR21879">
    <property type="entry name" value="FI03362P-RELATED-RELATED"/>
    <property type="match status" value="1"/>
</dbReference>
<dbReference type="AlphaFoldDB" id="A0A8K0P9A7"/>
<dbReference type="Proteomes" id="UP000792457">
    <property type="component" value="Unassembled WGS sequence"/>
</dbReference>
<evidence type="ECO:0000313" key="3">
    <source>
        <dbReference type="EMBL" id="KAG8236718.1"/>
    </source>
</evidence>
<dbReference type="OrthoDB" id="6622274at2759"/>
<feature type="transmembrane region" description="Helical" evidence="1">
    <location>
        <begin position="162"/>
        <end position="184"/>
    </location>
</feature>
<sequence length="265" mass="28007">MSIRILLLAVLAVGALGYPTEESADTLGTGMRVLYRVYSDCSQRSSTLPCLKMKAVTFLNRALRLPEISLADSVTLVKDPSENEVGVDRDGRTLASSEAELEATLPNDEEAKDAALDEMLLDRVSRFAKTHTLQLKLPQLTPNEIQRSLEEGRGKIKKMGGMLIAGVVAKLAAMIPLAIVFLFLLAGKALIVSKVALLLAGVIALKKLFASRPAPSHDHGGGGWSSGLGGFGGGGGGHGGAWAGDRRSIEEHAHRLAYGAQIAQS</sequence>
<keyword evidence="4" id="KW-1185">Reference proteome</keyword>
<organism evidence="3 4">
    <name type="scientific">Ladona fulva</name>
    <name type="common">Scarce chaser dragonfly</name>
    <name type="synonym">Libellula fulva</name>
    <dbReference type="NCBI Taxonomy" id="123851"/>
    <lineage>
        <taxon>Eukaryota</taxon>
        <taxon>Metazoa</taxon>
        <taxon>Ecdysozoa</taxon>
        <taxon>Arthropoda</taxon>
        <taxon>Hexapoda</taxon>
        <taxon>Insecta</taxon>
        <taxon>Pterygota</taxon>
        <taxon>Palaeoptera</taxon>
        <taxon>Odonata</taxon>
        <taxon>Epiprocta</taxon>
        <taxon>Anisoptera</taxon>
        <taxon>Libelluloidea</taxon>
        <taxon>Libellulidae</taxon>
        <taxon>Ladona</taxon>
    </lineage>
</organism>
<gene>
    <name evidence="3" type="ORF">J437_LFUL016954</name>
</gene>
<feature type="signal peptide" evidence="2">
    <location>
        <begin position="1"/>
        <end position="17"/>
    </location>
</feature>
<comment type="caution">
    <text evidence="3">The sequence shown here is derived from an EMBL/GenBank/DDBJ whole genome shotgun (WGS) entry which is preliminary data.</text>
</comment>
<dbReference type="Pfam" id="PF07898">
    <property type="entry name" value="DUF1676"/>
    <property type="match status" value="1"/>
</dbReference>
<reference evidence="3" key="1">
    <citation type="submission" date="2013-04" db="EMBL/GenBank/DDBJ databases">
        <authorList>
            <person name="Qu J."/>
            <person name="Murali S.C."/>
            <person name="Bandaranaike D."/>
            <person name="Bellair M."/>
            <person name="Blankenburg K."/>
            <person name="Chao H."/>
            <person name="Dinh H."/>
            <person name="Doddapaneni H."/>
            <person name="Downs B."/>
            <person name="Dugan-Rocha S."/>
            <person name="Elkadiri S."/>
            <person name="Gnanaolivu R.D."/>
            <person name="Hernandez B."/>
            <person name="Javaid M."/>
            <person name="Jayaseelan J.C."/>
            <person name="Lee S."/>
            <person name="Li M."/>
            <person name="Ming W."/>
            <person name="Munidasa M."/>
            <person name="Muniz J."/>
            <person name="Nguyen L."/>
            <person name="Ongeri F."/>
            <person name="Osuji N."/>
            <person name="Pu L.-L."/>
            <person name="Puazo M."/>
            <person name="Qu C."/>
            <person name="Quiroz J."/>
            <person name="Raj R."/>
            <person name="Weissenberger G."/>
            <person name="Xin Y."/>
            <person name="Zou X."/>
            <person name="Han Y."/>
            <person name="Richards S."/>
            <person name="Worley K."/>
            <person name="Muzny D."/>
            <person name="Gibbs R."/>
        </authorList>
    </citation>
    <scope>NUCLEOTIDE SEQUENCE</scope>
    <source>
        <strain evidence="3">Sampled in the wild</strain>
    </source>
</reference>
<feature type="chain" id="PRO_5035462646" description="Osiris 6" evidence="2">
    <location>
        <begin position="18"/>
        <end position="265"/>
    </location>
</feature>
<dbReference type="EMBL" id="KZ309068">
    <property type="protein sequence ID" value="KAG8236718.1"/>
    <property type="molecule type" value="Genomic_DNA"/>
</dbReference>
<dbReference type="InterPro" id="IPR012464">
    <property type="entry name" value="DUF1676"/>
</dbReference>
<keyword evidence="1" id="KW-0812">Transmembrane</keyword>
<keyword evidence="1" id="KW-1133">Transmembrane helix</keyword>
<keyword evidence="2" id="KW-0732">Signal</keyword>
<evidence type="ECO:0000313" key="4">
    <source>
        <dbReference type="Proteomes" id="UP000792457"/>
    </source>
</evidence>
<evidence type="ECO:0008006" key="5">
    <source>
        <dbReference type="Google" id="ProtNLM"/>
    </source>
</evidence>
<evidence type="ECO:0000256" key="2">
    <source>
        <dbReference type="SAM" id="SignalP"/>
    </source>
</evidence>
<reference evidence="3" key="2">
    <citation type="submission" date="2017-10" db="EMBL/GenBank/DDBJ databases">
        <title>Ladona fulva Genome sequencing and assembly.</title>
        <authorList>
            <person name="Murali S."/>
            <person name="Richards S."/>
            <person name="Bandaranaike D."/>
            <person name="Bellair M."/>
            <person name="Blankenburg K."/>
            <person name="Chao H."/>
            <person name="Dinh H."/>
            <person name="Doddapaneni H."/>
            <person name="Dugan-Rocha S."/>
            <person name="Elkadiri S."/>
            <person name="Gnanaolivu R."/>
            <person name="Hernandez B."/>
            <person name="Skinner E."/>
            <person name="Javaid M."/>
            <person name="Lee S."/>
            <person name="Li M."/>
            <person name="Ming W."/>
            <person name="Munidasa M."/>
            <person name="Muniz J."/>
            <person name="Nguyen L."/>
            <person name="Hughes D."/>
            <person name="Osuji N."/>
            <person name="Pu L.-L."/>
            <person name="Puazo M."/>
            <person name="Qu C."/>
            <person name="Quiroz J."/>
            <person name="Raj R."/>
            <person name="Weissenberger G."/>
            <person name="Xin Y."/>
            <person name="Zou X."/>
            <person name="Han Y."/>
            <person name="Worley K."/>
            <person name="Muzny D."/>
            <person name="Gibbs R."/>
        </authorList>
    </citation>
    <scope>NUCLEOTIDE SEQUENCE</scope>
    <source>
        <strain evidence="3">Sampled in the wild</strain>
    </source>
</reference>
<accession>A0A8K0P9A7</accession>
<keyword evidence="1" id="KW-0472">Membrane</keyword>
<dbReference type="PANTHER" id="PTHR21879:SF12">
    <property type="entry name" value="OSIRIS 12"/>
    <property type="match status" value="1"/>
</dbReference>
<protein>
    <recommendedName>
        <fullName evidence="5">Osiris 6</fullName>
    </recommendedName>
</protein>
<evidence type="ECO:0000256" key="1">
    <source>
        <dbReference type="SAM" id="Phobius"/>
    </source>
</evidence>